<evidence type="ECO:0000313" key="3">
    <source>
        <dbReference type="Proteomes" id="UP000326757"/>
    </source>
</evidence>
<protein>
    <recommendedName>
        <fullName evidence="4">Secreted protein</fullName>
    </recommendedName>
</protein>
<comment type="caution">
    <text evidence="2">The sequence shown here is derived from an EMBL/GenBank/DDBJ whole genome shotgun (WGS) entry which is preliminary data.</text>
</comment>
<name>A0A5N6KF54_MONLA</name>
<keyword evidence="3" id="KW-1185">Reference proteome</keyword>
<dbReference type="EMBL" id="VIGI01000003">
    <property type="protein sequence ID" value="KAB8302406.1"/>
    <property type="molecule type" value="Genomic_DNA"/>
</dbReference>
<gene>
    <name evidence="2" type="ORF">EYC80_005825</name>
</gene>
<feature type="signal peptide" evidence="1">
    <location>
        <begin position="1"/>
        <end position="30"/>
    </location>
</feature>
<evidence type="ECO:0008006" key="4">
    <source>
        <dbReference type="Google" id="ProtNLM"/>
    </source>
</evidence>
<proteinExistence type="predicted"/>
<keyword evidence="1" id="KW-0732">Signal</keyword>
<reference evidence="2 3" key="1">
    <citation type="submission" date="2019-06" db="EMBL/GenBank/DDBJ databases">
        <title>Genome Sequence of the Brown Rot Fungal Pathogen Monilinia laxa.</title>
        <authorList>
            <person name="De Miccolis Angelini R.M."/>
            <person name="Landi L."/>
            <person name="Abate D."/>
            <person name="Pollastro S."/>
            <person name="Romanazzi G."/>
            <person name="Faretra F."/>
        </authorList>
    </citation>
    <scope>NUCLEOTIDE SEQUENCE [LARGE SCALE GENOMIC DNA]</scope>
    <source>
        <strain evidence="2 3">Mlax316</strain>
    </source>
</reference>
<evidence type="ECO:0000313" key="2">
    <source>
        <dbReference type="EMBL" id="KAB8302406.1"/>
    </source>
</evidence>
<dbReference type="Proteomes" id="UP000326757">
    <property type="component" value="Unassembled WGS sequence"/>
</dbReference>
<organism evidence="2 3">
    <name type="scientific">Monilinia laxa</name>
    <name type="common">Brown rot fungus</name>
    <name type="synonym">Sclerotinia laxa</name>
    <dbReference type="NCBI Taxonomy" id="61186"/>
    <lineage>
        <taxon>Eukaryota</taxon>
        <taxon>Fungi</taxon>
        <taxon>Dikarya</taxon>
        <taxon>Ascomycota</taxon>
        <taxon>Pezizomycotina</taxon>
        <taxon>Leotiomycetes</taxon>
        <taxon>Helotiales</taxon>
        <taxon>Sclerotiniaceae</taxon>
        <taxon>Monilinia</taxon>
    </lineage>
</organism>
<dbReference type="OrthoDB" id="5398396at2759"/>
<sequence>MRVGQLGCEAFVWIVFVSSVLLSLTFSSSSKDVHGCGYRYHFGGISVAGYECKRFQLQTHFLIDQRRTFPCAPSFMIRWLLKPIHLHSVYLELANYHPLSNPSASSHITSMNRKPGSLHCHRINRIPHPLSLKRQPSTEPSLVNPSTQNISIALN</sequence>
<dbReference type="AlphaFoldDB" id="A0A5N6KF54"/>
<evidence type="ECO:0000256" key="1">
    <source>
        <dbReference type="SAM" id="SignalP"/>
    </source>
</evidence>
<accession>A0A5N6KF54</accession>
<feature type="chain" id="PRO_5024908066" description="Secreted protein" evidence="1">
    <location>
        <begin position="31"/>
        <end position="155"/>
    </location>
</feature>